<dbReference type="Pfam" id="PF00270">
    <property type="entry name" value="DEAD"/>
    <property type="match status" value="1"/>
</dbReference>
<dbReference type="InterPro" id="IPR018973">
    <property type="entry name" value="MZB"/>
</dbReference>
<keyword evidence="5" id="KW-0378">Hydrolase</keyword>
<dbReference type="InterPro" id="IPR001650">
    <property type="entry name" value="Helicase_C-like"/>
</dbReference>
<keyword evidence="5" id="KW-0347">Helicase</keyword>
<dbReference type="InterPro" id="IPR027417">
    <property type="entry name" value="P-loop_NTPase"/>
</dbReference>
<keyword evidence="2" id="KW-0067">ATP-binding</keyword>
<dbReference type="OrthoDB" id="9774462at2"/>
<dbReference type="GO" id="GO:0003676">
    <property type="term" value="F:nucleic acid binding"/>
    <property type="evidence" value="ECO:0007669"/>
    <property type="project" value="InterPro"/>
</dbReference>
<dbReference type="Pfam" id="PF09369">
    <property type="entry name" value="MZB"/>
    <property type="match status" value="1"/>
</dbReference>
<gene>
    <name evidence="5" type="ORF">AT727_20330</name>
</gene>
<dbReference type="InterPro" id="IPR014001">
    <property type="entry name" value="Helicase_ATP-bd"/>
</dbReference>
<dbReference type="Proteomes" id="UP000054623">
    <property type="component" value="Unassembled WGS sequence"/>
</dbReference>
<dbReference type="EMBL" id="LOCK01000018">
    <property type="protein sequence ID" value="KTE91826.1"/>
    <property type="molecule type" value="Genomic_DNA"/>
</dbReference>
<evidence type="ECO:0000313" key="6">
    <source>
        <dbReference type="Proteomes" id="UP000054623"/>
    </source>
</evidence>
<dbReference type="InterPro" id="IPR011545">
    <property type="entry name" value="DEAD/DEAH_box_helicase_dom"/>
</dbReference>
<dbReference type="GO" id="GO:0005524">
    <property type="term" value="F:ATP binding"/>
    <property type="evidence" value="ECO:0007669"/>
    <property type="project" value="UniProtKB-KW"/>
</dbReference>
<evidence type="ECO:0000259" key="4">
    <source>
        <dbReference type="PROSITE" id="PS51194"/>
    </source>
</evidence>
<protein>
    <submittedName>
        <fullName evidence="5">DEAD/DEAH box helicase</fullName>
    </submittedName>
</protein>
<feature type="domain" description="Helicase ATP-binding" evidence="3">
    <location>
        <begin position="58"/>
        <end position="241"/>
    </location>
</feature>
<dbReference type="PROSITE" id="PS51192">
    <property type="entry name" value="HELICASE_ATP_BIND_1"/>
    <property type="match status" value="1"/>
</dbReference>
<name>A0A0W1JK09_DESHA</name>
<dbReference type="PANTHER" id="PTHR47957:SF3">
    <property type="entry name" value="ATP-DEPENDENT HELICASE HRQ1"/>
    <property type="match status" value="1"/>
</dbReference>
<evidence type="ECO:0000256" key="2">
    <source>
        <dbReference type="ARBA" id="ARBA00022840"/>
    </source>
</evidence>
<dbReference type="Gene3D" id="3.40.50.300">
    <property type="entry name" value="P-loop containing nucleotide triphosphate hydrolases"/>
    <property type="match status" value="2"/>
</dbReference>
<accession>A0A0W1JK09</accession>
<feature type="domain" description="Helicase C-terminal" evidence="4">
    <location>
        <begin position="264"/>
        <end position="419"/>
    </location>
</feature>
<dbReference type="SMART" id="SM00490">
    <property type="entry name" value="HELICc"/>
    <property type="match status" value="1"/>
</dbReference>
<reference evidence="5 6" key="1">
    <citation type="submission" date="2015-12" db="EMBL/GenBank/DDBJ databases">
        <title>Draft Genome Sequence of Desulfitobacterium hafniense Strain DH, a Sulfate-reducing Bacterium Isolated from Paddy Soils.</title>
        <authorList>
            <person name="Bao P."/>
            <person name="Zhang X."/>
            <person name="Li G."/>
        </authorList>
    </citation>
    <scope>NUCLEOTIDE SEQUENCE [LARGE SCALE GENOMIC DNA]</scope>
    <source>
        <strain evidence="5 6">DH</strain>
    </source>
</reference>
<proteinExistence type="predicted"/>
<dbReference type="CDD" id="cd17923">
    <property type="entry name" value="DEXHc_Hrq1-like"/>
    <property type="match status" value="1"/>
</dbReference>
<dbReference type="SUPFAM" id="SSF52540">
    <property type="entry name" value="P-loop containing nucleoside triphosphate hydrolases"/>
    <property type="match status" value="1"/>
</dbReference>
<organism evidence="5 6">
    <name type="scientific">Desulfitobacterium hafniense</name>
    <name type="common">Desulfitobacterium frappieri</name>
    <dbReference type="NCBI Taxonomy" id="49338"/>
    <lineage>
        <taxon>Bacteria</taxon>
        <taxon>Bacillati</taxon>
        <taxon>Bacillota</taxon>
        <taxon>Clostridia</taxon>
        <taxon>Eubacteriales</taxon>
        <taxon>Desulfitobacteriaceae</taxon>
        <taxon>Desulfitobacterium</taxon>
    </lineage>
</organism>
<evidence type="ECO:0000313" key="5">
    <source>
        <dbReference type="EMBL" id="KTE91826.1"/>
    </source>
</evidence>
<dbReference type="PANTHER" id="PTHR47957">
    <property type="entry name" value="ATP-DEPENDENT HELICASE HRQ1"/>
    <property type="match status" value="1"/>
</dbReference>
<dbReference type="SMART" id="SM00487">
    <property type="entry name" value="DEXDc"/>
    <property type="match status" value="1"/>
</dbReference>
<dbReference type="Pfam" id="PF00271">
    <property type="entry name" value="Helicase_C"/>
    <property type="match status" value="1"/>
</dbReference>
<dbReference type="GO" id="GO:0006289">
    <property type="term" value="P:nucleotide-excision repair"/>
    <property type="evidence" value="ECO:0007669"/>
    <property type="project" value="TreeGrafter"/>
</dbReference>
<dbReference type="AlphaFoldDB" id="A0A0W1JK09"/>
<keyword evidence="1" id="KW-0547">Nucleotide-binding</keyword>
<sequence length="855" mass="97134">MNIKEMLQNFGGKITYHYIDSSRSGKYMKTPEILDTRLRLYTKFKYPQGLYSHQVMCIISLLNGHHTALCTSTASGKSLGFCYPAMQEILNNSNARALFVYPIKALANDQIAKLKSLATDLALKPDIVRKFDGDVKATDRVEALEKSRILVVTPDVLHTTLLRLNDEPLYSRFFENLSLVILDECHTYSGVFGSNMAYVLSRLRQVCQKKGSNPRFMMSSATVGNPQEHLRQLTGIEDITIIDERFNGSPQFEREFFMVQPTRYLEGYTLDLMGELIQQNTRFLVFGQSRQQIERLVESFRLKYPKYRSKVEPYRAGFTPTERQQIENSFRKGELVGLVATSALELGVDLPNLSVCIILGLPSTKSSFWQQSGRIGRSNEGVVIVLRTDSAFDNYFFNNPEKLYNKPFEPLVINQNNEPLMIGHYACARAESGDFENPFLDHRIFGSKFSGLSQRINEFDYTDEILYTKDPHFEINIRSLNDPTYQIVIGRDSQDPPIGTITYSQLMREAYPQAIFLQRGKRYRVTKISFTNKKVYVDARCPMYSSTRPKGEVRIKERFNGRILQKHWGSGVTIRNTTLGILEKVSGYQIITGKEKEDVEYAQPLMRYFVTQGVIIHLKDISSLSHSAVVGLTTALHNIYPVFYPCAKEDIASYAWAKAGEAGVFLYDNNAGGLGLTAAAFDRFEELIKQAYENVVNCEYCLSHPQDNGCINCVVANRWYTTNVKSDRQAVLRLFEEIIDVLRRILPRSNQNGSENLPAKSQLIKEGHFGRTMISDGALVFTGKNQEGVILSSQHFQSVGEEERLYELNVQGRIVKFMGRSLTLVQGNLEYWCTNCGQEGIERSEVVCPLCGSQL</sequence>
<comment type="caution">
    <text evidence="5">The sequence shown here is derived from an EMBL/GenBank/DDBJ whole genome shotgun (WGS) entry which is preliminary data.</text>
</comment>
<dbReference type="GO" id="GO:0043138">
    <property type="term" value="F:3'-5' DNA helicase activity"/>
    <property type="evidence" value="ECO:0007669"/>
    <property type="project" value="TreeGrafter"/>
</dbReference>
<evidence type="ECO:0000259" key="3">
    <source>
        <dbReference type="PROSITE" id="PS51192"/>
    </source>
</evidence>
<dbReference type="PROSITE" id="PS51194">
    <property type="entry name" value="HELICASE_CTER"/>
    <property type="match status" value="1"/>
</dbReference>
<dbReference type="GO" id="GO:0036297">
    <property type="term" value="P:interstrand cross-link repair"/>
    <property type="evidence" value="ECO:0007669"/>
    <property type="project" value="TreeGrafter"/>
</dbReference>
<evidence type="ECO:0000256" key="1">
    <source>
        <dbReference type="ARBA" id="ARBA00022741"/>
    </source>
</evidence>
<dbReference type="RefSeq" id="WP_011459226.1">
    <property type="nucleotide sequence ID" value="NZ_LOCK01000018.1"/>
</dbReference>